<evidence type="ECO:0000313" key="3">
    <source>
        <dbReference type="Proteomes" id="UP001159428"/>
    </source>
</evidence>
<feature type="non-terminal residue" evidence="2">
    <location>
        <position position="335"/>
    </location>
</feature>
<evidence type="ECO:0000259" key="1">
    <source>
        <dbReference type="PROSITE" id="PS50097"/>
    </source>
</evidence>
<keyword evidence="3" id="KW-1185">Reference proteome</keyword>
<feature type="non-terminal residue" evidence="2">
    <location>
        <position position="1"/>
    </location>
</feature>
<organism evidence="2 3">
    <name type="scientific">Pocillopora meandrina</name>
    <dbReference type="NCBI Taxonomy" id="46732"/>
    <lineage>
        <taxon>Eukaryota</taxon>
        <taxon>Metazoa</taxon>
        <taxon>Cnidaria</taxon>
        <taxon>Anthozoa</taxon>
        <taxon>Hexacorallia</taxon>
        <taxon>Scleractinia</taxon>
        <taxon>Astrocoeniina</taxon>
        <taxon>Pocilloporidae</taxon>
        <taxon>Pocillopora</taxon>
    </lineage>
</organism>
<dbReference type="Proteomes" id="UP001159428">
    <property type="component" value="Unassembled WGS sequence"/>
</dbReference>
<dbReference type="CDD" id="cd18186">
    <property type="entry name" value="BTB_POZ_ZBTB_KLHL-like"/>
    <property type="match status" value="1"/>
</dbReference>
<dbReference type="PROSITE" id="PS50097">
    <property type="entry name" value="BTB"/>
    <property type="match status" value="1"/>
</dbReference>
<dbReference type="PANTHER" id="PTHR22744:SF17">
    <property type="entry name" value="BTB DOMAIN-CONTAINING PROTEIN"/>
    <property type="match status" value="1"/>
</dbReference>
<reference evidence="2 3" key="1">
    <citation type="submission" date="2022-05" db="EMBL/GenBank/DDBJ databases">
        <authorList>
            <consortium name="Genoscope - CEA"/>
            <person name="William W."/>
        </authorList>
    </citation>
    <scope>NUCLEOTIDE SEQUENCE [LARGE SCALE GENOMIC DNA]</scope>
</reference>
<gene>
    <name evidence="2" type="ORF">PMEA_00017349</name>
</gene>
<dbReference type="InterPro" id="IPR000210">
    <property type="entry name" value="BTB/POZ_dom"/>
</dbReference>
<dbReference type="Pfam" id="PF00651">
    <property type="entry name" value="BTB"/>
    <property type="match status" value="1"/>
</dbReference>
<comment type="caution">
    <text evidence="2">The sequence shown here is derived from an EMBL/GenBank/DDBJ whole genome shotgun (WGS) entry which is preliminary data.</text>
</comment>
<accession>A0AAU9VNI4</accession>
<dbReference type="SUPFAM" id="SSF54695">
    <property type="entry name" value="POZ domain"/>
    <property type="match status" value="1"/>
</dbReference>
<dbReference type="SMART" id="SM00225">
    <property type="entry name" value="BTB"/>
    <property type="match status" value="1"/>
</dbReference>
<dbReference type="InterPro" id="IPR011333">
    <property type="entry name" value="SKP1/BTB/POZ_sf"/>
</dbReference>
<dbReference type="AlphaFoldDB" id="A0AAU9VNI4"/>
<protein>
    <recommendedName>
        <fullName evidence="1">BTB domain-containing protein</fullName>
    </recommendedName>
</protein>
<dbReference type="EMBL" id="CALNXJ010000003">
    <property type="protein sequence ID" value="CAH3035121.1"/>
    <property type="molecule type" value="Genomic_DNA"/>
</dbReference>
<dbReference type="Gene3D" id="3.30.710.10">
    <property type="entry name" value="Potassium Channel Kv1.1, Chain A"/>
    <property type="match status" value="1"/>
</dbReference>
<proteinExistence type="predicted"/>
<feature type="domain" description="BTB" evidence="1">
    <location>
        <begin position="24"/>
        <end position="88"/>
    </location>
</feature>
<dbReference type="PANTHER" id="PTHR22744">
    <property type="entry name" value="HELIX LOOP HELIX PROTEIN 21-RELATED"/>
    <property type="match status" value="1"/>
</dbReference>
<evidence type="ECO:0000313" key="2">
    <source>
        <dbReference type="EMBL" id="CAH3035121.1"/>
    </source>
</evidence>
<sequence length="335" mass="38266">GCNQEAKESTVEKTHPFSEPWENSDLVLVVEDEKFHVHRQILSIHSPVFKAMLGTNFKEATAKEIPLIGKKVNEILDFLKQLYLKESDGVTCKGKISSFKYNLAHSCTLCSVKYLHCNEYIMISVTCSLKHQLFYSTVTKAEHLLKLADEYQTKSVFDLCVNYLKTLQKSKHNAIRMLFLASVTTMAREDKRLDCVRSECCGLIKNMALKEISENEYFQNLGSDSLQNVFVEKVQRLEKLISEIHPQFIGLVEFCMLLCLNSPDYESEITRCPEHFSINNKATIDLNFRLESCAVCRSMIQQLVSISEGKKATYVDHLYGGTSRFDVKLISIVTE</sequence>
<name>A0AAU9VNI4_9CNID</name>